<dbReference type="Proteomes" id="UP001498398">
    <property type="component" value="Unassembled WGS sequence"/>
</dbReference>
<evidence type="ECO:0000313" key="2">
    <source>
        <dbReference type="EMBL" id="KAK7461144.1"/>
    </source>
</evidence>
<dbReference type="EMBL" id="JBANRG010000014">
    <property type="protein sequence ID" value="KAK7461153.1"/>
    <property type="molecule type" value="Genomic_DNA"/>
</dbReference>
<protein>
    <submittedName>
        <fullName evidence="2">Uncharacterized protein</fullName>
    </submittedName>
</protein>
<evidence type="ECO:0000256" key="1">
    <source>
        <dbReference type="SAM" id="Coils"/>
    </source>
</evidence>
<evidence type="ECO:0000313" key="4">
    <source>
        <dbReference type="Proteomes" id="UP001498398"/>
    </source>
</evidence>
<sequence>MFPSMRQLLHCPADQLPHIVRVTGSGTFQFQCSRCDIQTVPTRLSPEQLQAFKAKFQVWINHRREESERTARTKWVERTVREIEEASAKHKRFMKKIQKEIEQVERDCKELDKQIAKKQNK</sequence>
<comment type="caution">
    <text evidence="2">The sequence shown here is derived from an EMBL/GenBank/DDBJ whole genome shotgun (WGS) entry which is preliminary data.</text>
</comment>
<reference evidence="2 4" key="1">
    <citation type="submission" date="2024-01" db="EMBL/GenBank/DDBJ databases">
        <title>A draft genome for the cacao thread blight pathogen Marasmiellus scandens.</title>
        <authorList>
            <person name="Baruah I.K."/>
            <person name="Leung J."/>
            <person name="Bukari Y."/>
            <person name="Amoako-Attah I."/>
            <person name="Meinhardt L.W."/>
            <person name="Bailey B.A."/>
            <person name="Cohen S.P."/>
        </authorList>
    </citation>
    <scope>NUCLEOTIDE SEQUENCE [LARGE SCALE GENOMIC DNA]</scope>
    <source>
        <strain evidence="2 4">GH-19</strain>
    </source>
</reference>
<dbReference type="EMBL" id="JBANRG010000014">
    <property type="protein sequence ID" value="KAK7461144.1"/>
    <property type="molecule type" value="Genomic_DNA"/>
</dbReference>
<proteinExistence type="predicted"/>
<keyword evidence="4" id="KW-1185">Reference proteome</keyword>
<accession>A0ABR1JIX5</accession>
<name>A0ABR1JIX5_9AGAR</name>
<feature type="coiled-coil region" evidence="1">
    <location>
        <begin position="76"/>
        <end position="121"/>
    </location>
</feature>
<evidence type="ECO:0000313" key="3">
    <source>
        <dbReference type="EMBL" id="KAK7461153.1"/>
    </source>
</evidence>
<organism evidence="2 4">
    <name type="scientific">Marasmiellus scandens</name>
    <dbReference type="NCBI Taxonomy" id="2682957"/>
    <lineage>
        <taxon>Eukaryota</taxon>
        <taxon>Fungi</taxon>
        <taxon>Dikarya</taxon>
        <taxon>Basidiomycota</taxon>
        <taxon>Agaricomycotina</taxon>
        <taxon>Agaricomycetes</taxon>
        <taxon>Agaricomycetidae</taxon>
        <taxon>Agaricales</taxon>
        <taxon>Marasmiineae</taxon>
        <taxon>Omphalotaceae</taxon>
        <taxon>Marasmiellus</taxon>
    </lineage>
</organism>
<gene>
    <name evidence="2" type="ORF">VKT23_009071</name>
    <name evidence="3" type="ORF">VKT23_009080</name>
</gene>
<keyword evidence="1" id="KW-0175">Coiled coil</keyword>